<dbReference type="Pfam" id="PF06503">
    <property type="entry name" value="DUF1101"/>
    <property type="match status" value="1"/>
</dbReference>
<reference evidence="3" key="3">
    <citation type="journal article" date="1996" name="J. Gen. Virol.">
        <title>Complete nucleotide sequence of the Nilaparvata lugens reovirus: a putative member of the genus Fijivirus.</title>
        <authorList>
            <person name="Nakashima N."/>
            <person name="Koizumi M."/>
            <person name="Watanabe H."/>
            <person name="Hiroaki N."/>
        </authorList>
    </citation>
    <scope>NUCLEOTIDE SEQUENCE [LARGE SCALE GENOMIC DNA]</scope>
</reference>
<protein>
    <submittedName>
        <fullName evidence="2">Polypeptide</fullName>
    </submittedName>
</protein>
<dbReference type="KEGG" id="vg:991116"/>
<dbReference type="EMBL" id="D14691">
    <property type="protein sequence ID" value="BAA03517.1"/>
    <property type="molecule type" value="Genomic_RNA"/>
</dbReference>
<reference evidence="3" key="2">
    <citation type="journal article" date="1994" name="J. Gen. Virol.">
        <title>Nucleotide sequence of Nilaparvata lugens reovirus genome segment S8 coding for the major outer capsid protein.</title>
        <authorList>
            <person name="Nakashima N."/>
            <person name="Noda H."/>
        </authorList>
    </citation>
    <scope>NUCLEOTIDE SEQUENCE [LARGE SCALE GENOMIC DNA]</scope>
</reference>
<evidence type="ECO:0000313" key="2">
    <source>
        <dbReference type="EMBL" id="BAA03517.1"/>
    </source>
</evidence>
<reference evidence="2 3" key="1">
    <citation type="journal article" date="1994" name="J. Gen. Virol.">
        <title>Cloning of the Nilaparvata lugens reovirus genome: Conserved terminal nucleotide sequences and nucleotide sequence of genome segment S10.</title>
        <authorList>
            <person name="Noda H."/>
            <person name="Nakashima N."/>
            <person name="Omura T."/>
        </authorList>
    </citation>
    <scope>NUCLEOTIDE SEQUENCE [LARGE SCALE GENOMIC DNA]</scope>
    <source>
        <strain evidence="2">Izumo local population</strain>
    </source>
</reference>
<evidence type="ECO:0000313" key="3">
    <source>
        <dbReference type="Proteomes" id="UP000160764"/>
    </source>
</evidence>
<dbReference type="InterPro" id="IPR010521">
    <property type="entry name" value="Fijivirus_VP7-1-like"/>
</dbReference>
<name>Q83868_9REOV</name>
<proteinExistence type="predicted"/>
<feature type="region of interest" description="Disordered" evidence="1">
    <location>
        <begin position="395"/>
        <end position="431"/>
    </location>
</feature>
<keyword evidence="3" id="KW-1185">Reference proteome</keyword>
<accession>Q83868</accession>
<sequence>MTLRRATNKYNDFSKKFYDTSYDEQQYSILYQPISTHKAPVRLENFSNYYLIRTEQTKIIEEIDPPVFIDEQYGCDHFTQSVDLNQILWEVFMGDGDVAALSLNMLRIYDTYKSKFAIVNRFGIYEYLPEGHDDDFDDEMLGVMNIFGIIGKALFKDQYITVDRLRITHERFINCWKGRSFRSVHVNWASNDVLERSNVVTRMTNNVVKQYIAEHLHDLFCWLLEPERSYGGQVMHIQNLLGYYYISRFGSPSGAYTNKIGGGTTYTLPNTKISCTNVSGYKNNTIGRSWACAELYIALLRNYDAGHNIASFFLNRELIEKESEQYLPFSSGGSGIKAGTLSRSRSTVGATPDLRKILRPRDQGRIVKIKTKDGKTIELDETLDMDKLRKLCADPLSDGEEDATNEFSAGYPPKDGVTKQNAEPIYEIPKS</sequence>
<evidence type="ECO:0000256" key="1">
    <source>
        <dbReference type="SAM" id="MobiDB-lite"/>
    </source>
</evidence>
<dbReference type="Proteomes" id="UP000160764">
    <property type="component" value="Genome"/>
</dbReference>
<dbReference type="GeneID" id="991116"/>
<dbReference type="RefSeq" id="NP_619774.1">
    <property type="nucleotide sequence ID" value="NC_003652.1"/>
</dbReference>
<organism evidence="2 3">
    <name type="scientific">Nilaparvata lugens reovirus</name>
    <dbReference type="NCBI Taxonomy" id="33724"/>
    <lineage>
        <taxon>Viruses</taxon>
        <taxon>Riboviria</taxon>
        <taxon>Orthornavirae</taxon>
        <taxon>Duplornaviricota</taxon>
        <taxon>Resentoviricetes</taxon>
        <taxon>Reovirales</taxon>
        <taxon>Spinareoviridae</taxon>
        <taxon>Fijivirus</taxon>
        <taxon>Fijivirus nilaparvatae</taxon>
    </lineage>
</organism>